<dbReference type="AlphaFoldDB" id="A0A1Y2FBU2"/>
<name>A0A1Y2FBU2_PROLT</name>
<sequence length="122" mass="12948">MSVLAGVLQLSLLSAAAPVVAQQSTSVTNSLVAEAIHAFKAALHAARSNEGSLESKLRLEIPVNTFSNAHCSSYAIFVSVSRARSHIEFSGEGSMKTFHDVKGTWFEGLDLGYVAQGLRAQV</sequence>
<evidence type="ECO:0000256" key="1">
    <source>
        <dbReference type="SAM" id="SignalP"/>
    </source>
</evidence>
<evidence type="ECO:0000313" key="2">
    <source>
        <dbReference type="EMBL" id="ORY80796.1"/>
    </source>
</evidence>
<comment type="caution">
    <text evidence="2">The sequence shown here is derived from an EMBL/GenBank/DDBJ whole genome shotgun (WGS) entry which is preliminary data.</text>
</comment>
<keyword evidence="1" id="KW-0732">Signal</keyword>
<gene>
    <name evidence="2" type="ORF">BCR37DRAFT_387857</name>
</gene>
<accession>A0A1Y2FBU2</accession>
<evidence type="ECO:0000313" key="3">
    <source>
        <dbReference type="Proteomes" id="UP000193685"/>
    </source>
</evidence>
<feature type="chain" id="PRO_5012214911" evidence="1">
    <location>
        <begin position="22"/>
        <end position="122"/>
    </location>
</feature>
<reference evidence="2 3" key="1">
    <citation type="submission" date="2016-07" db="EMBL/GenBank/DDBJ databases">
        <title>Pervasive Adenine N6-methylation of Active Genes in Fungi.</title>
        <authorList>
            <consortium name="DOE Joint Genome Institute"/>
            <person name="Mondo S.J."/>
            <person name="Dannebaum R.O."/>
            <person name="Kuo R.C."/>
            <person name="Labutti K."/>
            <person name="Haridas S."/>
            <person name="Kuo A."/>
            <person name="Salamov A."/>
            <person name="Ahrendt S.R."/>
            <person name="Lipzen A."/>
            <person name="Sullivan W."/>
            <person name="Andreopoulos W.B."/>
            <person name="Clum A."/>
            <person name="Lindquist E."/>
            <person name="Daum C."/>
            <person name="Ramamoorthy G.K."/>
            <person name="Gryganskyi A."/>
            <person name="Culley D."/>
            <person name="Magnuson J.K."/>
            <person name="James T.Y."/>
            <person name="O'Malley M.A."/>
            <person name="Stajich J.E."/>
            <person name="Spatafora J.W."/>
            <person name="Visel A."/>
            <person name="Grigoriev I.V."/>
        </authorList>
    </citation>
    <scope>NUCLEOTIDE SEQUENCE [LARGE SCALE GENOMIC DNA]</scope>
    <source>
        <strain evidence="2 3">12-1054</strain>
    </source>
</reference>
<organism evidence="2 3">
    <name type="scientific">Protomyces lactucae-debilis</name>
    <dbReference type="NCBI Taxonomy" id="2754530"/>
    <lineage>
        <taxon>Eukaryota</taxon>
        <taxon>Fungi</taxon>
        <taxon>Dikarya</taxon>
        <taxon>Ascomycota</taxon>
        <taxon>Taphrinomycotina</taxon>
        <taxon>Taphrinomycetes</taxon>
        <taxon>Taphrinales</taxon>
        <taxon>Protomycetaceae</taxon>
        <taxon>Protomyces</taxon>
    </lineage>
</organism>
<feature type="signal peptide" evidence="1">
    <location>
        <begin position="1"/>
        <end position="21"/>
    </location>
</feature>
<dbReference type="GeneID" id="63787170"/>
<keyword evidence="3" id="KW-1185">Reference proteome</keyword>
<dbReference type="Proteomes" id="UP000193685">
    <property type="component" value="Unassembled WGS sequence"/>
</dbReference>
<dbReference type="EMBL" id="MCFI01000012">
    <property type="protein sequence ID" value="ORY80796.1"/>
    <property type="molecule type" value="Genomic_DNA"/>
</dbReference>
<proteinExistence type="predicted"/>
<dbReference type="RefSeq" id="XP_040724441.1">
    <property type="nucleotide sequence ID" value="XM_040870571.1"/>
</dbReference>
<protein>
    <submittedName>
        <fullName evidence="2">Uncharacterized protein</fullName>
    </submittedName>
</protein>